<feature type="compositionally biased region" description="Low complexity" evidence="1">
    <location>
        <begin position="74"/>
        <end position="88"/>
    </location>
</feature>
<name>A0A565CCJ6_9BRAS</name>
<dbReference type="Proteomes" id="UP000489600">
    <property type="component" value="Unassembled WGS sequence"/>
</dbReference>
<keyword evidence="3" id="KW-1185">Reference proteome</keyword>
<comment type="caution">
    <text evidence="2">The sequence shown here is derived from an EMBL/GenBank/DDBJ whole genome shotgun (WGS) entry which is preliminary data.</text>
</comment>
<gene>
    <name evidence="2" type="ORF">ANE_LOCUS21726</name>
</gene>
<feature type="region of interest" description="Disordered" evidence="1">
    <location>
        <begin position="71"/>
        <end position="92"/>
    </location>
</feature>
<evidence type="ECO:0000256" key="1">
    <source>
        <dbReference type="SAM" id="MobiDB-lite"/>
    </source>
</evidence>
<dbReference type="EMBL" id="CABITT030000007">
    <property type="protein sequence ID" value="VVB11282.1"/>
    <property type="molecule type" value="Genomic_DNA"/>
</dbReference>
<reference evidence="2" key="1">
    <citation type="submission" date="2019-07" db="EMBL/GenBank/DDBJ databases">
        <authorList>
            <person name="Dittberner H."/>
        </authorList>
    </citation>
    <scope>NUCLEOTIDE SEQUENCE [LARGE SCALE GENOMIC DNA]</scope>
</reference>
<evidence type="ECO:0000313" key="2">
    <source>
        <dbReference type="EMBL" id="VVB11282.1"/>
    </source>
</evidence>
<accession>A0A565CCJ6</accession>
<protein>
    <submittedName>
        <fullName evidence="2">Uncharacterized protein</fullName>
    </submittedName>
</protein>
<evidence type="ECO:0000313" key="3">
    <source>
        <dbReference type="Proteomes" id="UP000489600"/>
    </source>
</evidence>
<sequence length="385" mass="42852">MPLLDDRLKTQTIPVRETSSKAPLHRVWWRHELKESGYGMFSDQEYYKVYFKVLLLEDIVTVLHAPNPKRPCHVHSVTSSSQNTSSLSKAPGFNQSDVDSTISSIPLLPDLPLFSSSLPLAAPLVDCLIKSSPRAGETSGDEFDQDHFLNLLDAKSLMQAFASVPWTVYATPTDLTISTNHVDDGVVCIMIHRVGEELRSLKLGRISRSAGPGSLLTRSCLSPLSFNHGFAGDSGNTTNPLEKLGLMMRNCRLIEHLFVEHYIIEEDMGFSCKGSPLETLILRDCYDLKEDIYGLVSEMGKKTYEPKFPIEEKKQRPGFTFVAIFESLPSSSSRFINLLLLSPTALPLKIQYGPEEPNSAKGCFLLESEETAICLSKKEEVVFSC</sequence>
<dbReference type="OrthoDB" id="1112993at2759"/>
<organism evidence="2 3">
    <name type="scientific">Arabis nemorensis</name>
    <dbReference type="NCBI Taxonomy" id="586526"/>
    <lineage>
        <taxon>Eukaryota</taxon>
        <taxon>Viridiplantae</taxon>
        <taxon>Streptophyta</taxon>
        <taxon>Embryophyta</taxon>
        <taxon>Tracheophyta</taxon>
        <taxon>Spermatophyta</taxon>
        <taxon>Magnoliopsida</taxon>
        <taxon>eudicotyledons</taxon>
        <taxon>Gunneridae</taxon>
        <taxon>Pentapetalae</taxon>
        <taxon>rosids</taxon>
        <taxon>malvids</taxon>
        <taxon>Brassicales</taxon>
        <taxon>Brassicaceae</taxon>
        <taxon>Arabideae</taxon>
        <taxon>Arabis</taxon>
    </lineage>
</organism>
<proteinExistence type="predicted"/>
<dbReference type="AlphaFoldDB" id="A0A565CCJ6"/>